<evidence type="ECO:0000313" key="7">
    <source>
        <dbReference type="Proteomes" id="UP000199215"/>
    </source>
</evidence>
<organism evidence="6 7">
    <name type="scientific">Halopenitus malekzadehii</name>
    <dbReference type="NCBI Taxonomy" id="1267564"/>
    <lineage>
        <taxon>Archaea</taxon>
        <taxon>Methanobacteriati</taxon>
        <taxon>Methanobacteriota</taxon>
        <taxon>Stenosarchaea group</taxon>
        <taxon>Halobacteria</taxon>
        <taxon>Halobacteriales</taxon>
        <taxon>Haloferacaceae</taxon>
        <taxon>Halopenitus</taxon>
    </lineage>
</organism>
<feature type="compositionally biased region" description="Low complexity" evidence="4">
    <location>
        <begin position="42"/>
        <end position="52"/>
    </location>
</feature>
<feature type="region of interest" description="Disordered" evidence="4">
    <location>
        <begin position="23"/>
        <end position="55"/>
    </location>
</feature>
<keyword evidence="7" id="KW-1185">Reference proteome</keyword>
<dbReference type="RefSeq" id="WP_092817904.1">
    <property type="nucleotide sequence ID" value="NZ_FNWU01000022.1"/>
</dbReference>
<sequence>MTSDALTTRRAYLTAVATGTAALGGCSSDGGGGDGGDGGGNTTTTTTGTTSSEQDLREISFATTETGSIGVLTSIVQEEGFDEQRGIKINVQATTPAKGPQLLKNKAVETSLFSPQGAAIANTEGSNIRLFGPLLANHNSLITTADNTDVQSWEDLKNEKVGILSPPSGIWNHTNLLLNEMGYSTDDFDFRKGSPGSIHSFNARGDVAAHVHFVPVTVKSIASGGMRELLFYPDKFQDQFGHNLQFTPLAAHQSWLDENPDAARSLREALIDAQKLFTDSPKDTISKYRDTIGLENQNQVDTAAERMPATYPAAWGSTQTSNLQSQLQMSKEYGLISDDAPTDIAVSDI</sequence>
<proteinExistence type="inferred from homology"/>
<dbReference type="Gene3D" id="3.40.190.10">
    <property type="entry name" value="Periplasmic binding protein-like II"/>
    <property type="match status" value="2"/>
</dbReference>
<name>A0A1H6JY51_9EURY</name>
<evidence type="ECO:0000256" key="4">
    <source>
        <dbReference type="SAM" id="MobiDB-lite"/>
    </source>
</evidence>
<comment type="subcellular location">
    <subcellularLocation>
        <location evidence="1">Periplasm</location>
    </subcellularLocation>
</comment>
<dbReference type="GO" id="GO:0042597">
    <property type="term" value="C:periplasmic space"/>
    <property type="evidence" value="ECO:0007669"/>
    <property type="project" value="UniProtKB-SubCell"/>
</dbReference>
<evidence type="ECO:0000256" key="3">
    <source>
        <dbReference type="ARBA" id="ARBA00022729"/>
    </source>
</evidence>
<protein>
    <submittedName>
        <fullName evidence="6">ABC-type nitrate/sulfonate/bicarbonate transport system, substrate-binding protein</fullName>
    </submittedName>
</protein>
<feature type="compositionally biased region" description="Gly residues" evidence="4">
    <location>
        <begin position="27"/>
        <end position="41"/>
    </location>
</feature>
<dbReference type="OrthoDB" id="350662at2157"/>
<evidence type="ECO:0000256" key="1">
    <source>
        <dbReference type="ARBA" id="ARBA00004418"/>
    </source>
</evidence>
<comment type="similarity">
    <text evidence="2">Belongs to the bacterial solute-binding protein SsuA/TauA family.</text>
</comment>
<evidence type="ECO:0000259" key="5">
    <source>
        <dbReference type="Pfam" id="PF09084"/>
    </source>
</evidence>
<evidence type="ECO:0000313" key="6">
    <source>
        <dbReference type="EMBL" id="SEH65552.1"/>
    </source>
</evidence>
<accession>A0A1H6JY51</accession>
<dbReference type="Pfam" id="PF09084">
    <property type="entry name" value="NMT1"/>
    <property type="match status" value="1"/>
</dbReference>
<dbReference type="EMBL" id="FNWU01000022">
    <property type="protein sequence ID" value="SEH65552.1"/>
    <property type="molecule type" value="Genomic_DNA"/>
</dbReference>
<feature type="domain" description="SsuA/THI5-like" evidence="5">
    <location>
        <begin position="77"/>
        <end position="282"/>
    </location>
</feature>
<dbReference type="AlphaFoldDB" id="A0A1H6JY51"/>
<reference evidence="6 7" key="1">
    <citation type="submission" date="2016-10" db="EMBL/GenBank/DDBJ databases">
        <authorList>
            <person name="de Groot N.N."/>
        </authorList>
    </citation>
    <scope>NUCLEOTIDE SEQUENCE [LARGE SCALE GENOMIC DNA]</scope>
    <source>
        <strain evidence="6 7">IBRC-M10418</strain>
    </source>
</reference>
<dbReference type="InterPro" id="IPR015168">
    <property type="entry name" value="SsuA/THI5"/>
</dbReference>
<gene>
    <name evidence="6" type="ORF">SAMN05192561_12210</name>
</gene>
<dbReference type="PANTHER" id="PTHR30024">
    <property type="entry name" value="ALIPHATIC SULFONATES-BINDING PROTEIN-RELATED"/>
    <property type="match status" value="1"/>
</dbReference>
<dbReference type="STRING" id="1267564.SAMN05192561_12210"/>
<dbReference type="Proteomes" id="UP000199215">
    <property type="component" value="Unassembled WGS sequence"/>
</dbReference>
<dbReference type="SUPFAM" id="SSF53850">
    <property type="entry name" value="Periplasmic binding protein-like II"/>
    <property type="match status" value="1"/>
</dbReference>
<evidence type="ECO:0000256" key="2">
    <source>
        <dbReference type="ARBA" id="ARBA00010742"/>
    </source>
</evidence>
<dbReference type="PANTHER" id="PTHR30024:SF47">
    <property type="entry name" value="TAURINE-BINDING PERIPLASMIC PROTEIN"/>
    <property type="match status" value="1"/>
</dbReference>
<keyword evidence="3" id="KW-0732">Signal</keyword>